<accession>A0A8K0GTG7</accession>
<reference evidence="14" key="1">
    <citation type="submission" date="2020-03" db="EMBL/GenBank/DDBJ databases">
        <title>A high-quality chromosome-level genome assembly of a woody plant with both climbing and erect habits, Rhamnella rubrinervis.</title>
        <authorList>
            <person name="Lu Z."/>
            <person name="Yang Y."/>
            <person name="Zhu X."/>
            <person name="Sun Y."/>
        </authorList>
    </citation>
    <scope>NUCLEOTIDE SEQUENCE</scope>
    <source>
        <strain evidence="14">BYM</strain>
        <tissue evidence="14">Leaf</tissue>
    </source>
</reference>
<evidence type="ECO:0000256" key="8">
    <source>
        <dbReference type="ARBA" id="ARBA00022840"/>
    </source>
</evidence>
<protein>
    <recommendedName>
        <fullName evidence="13">ABC transporter domain-containing protein</fullName>
    </recommendedName>
</protein>
<evidence type="ECO:0000256" key="9">
    <source>
        <dbReference type="ARBA" id="ARBA00022842"/>
    </source>
</evidence>
<dbReference type="InterPro" id="IPR003439">
    <property type="entry name" value="ABC_transporter-like_ATP-bd"/>
</dbReference>
<comment type="subcellular location">
    <subcellularLocation>
        <location evidence="1">Membrane</location>
        <topology evidence="1">Multi-pass membrane protein</topology>
    </subcellularLocation>
</comment>
<keyword evidence="4" id="KW-0808">Transferase</keyword>
<evidence type="ECO:0000256" key="1">
    <source>
        <dbReference type="ARBA" id="ARBA00004141"/>
    </source>
</evidence>
<dbReference type="Pfam" id="PF03492">
    <property type="entry name" value="Methyltransf_7"/>
    <property type="match status" value="1"/>
</dbReference>
<dbReference type="InterPro" id="IPR026082">
    <property type="entry name" value="ABCA"/>
</dbReference>
<evidence type="ECO:0000313" key="14">
    <source>
        <dbReference type="EMBL" id="KAF3437769.1"/>
    </source>
</evidence>
<keyword evidence="5 12" id="KW-0812">Transmembrane</keyword>
<dbReference type="EMBL" id="VOIH02000009">
    <property type="protein sequence ID" value="KAF3437769.1"/>
    <property type="molecule type" value="Genomic_DNA"/>
</dbReference>
<dbReference type="PANTHER" id="PTHR19229:SF154">
    <property type="entry name" value="ABC TRANSPORTER A FAMILY MEMBER 3-RELATED"/>
    <property type="match status" value="1"/>
</dbReference>
<keyword evidence="6" id="KW-0479">Metal-binding</keyword>
<dbReference type="GO" id="GO:0016020">
    <property type="term" value="C:membrane"/>
    <property type="evidence" value="ECO:0007669"/>
    <property type="project" value="UniProtKB-SubCell"/>
</dbReference>
<dbReference type="SMART" id="SM00382">
    <property type="entry name" value="AAA"/>
    <property type="match status" value="1"/>
</dbReference>
<proteinExistence type="inferred from homology"/>
<gene>
    <name evidence="14" type="ORF">FNV43_RR20525</name>
</gene>
<dbReference type="GO" id="GO:0140359">
    <property type="term" value="F:ABC-type transporter activity"/>
    <property type="evidence" value="ECO:0007669"/>
    <property type="project" value="InterPro"/>
</dbReference>
<dbReference type="GO" id="GO:0008168">
    <property type="term" value="F:methyltransferase activity"/>
    <property type="evidence" value="ECO:0007669"/>
    <property type="project" value="UniProtKB-KW"/>
</dbReference>
<keyword evidence="3" id="KW-0489">Methyltransferase</keyword>
<keyword evidence="8" id="KW-0067">ATP-binding</keyword>
<dbReference type="PROSITE" id="PS00211">
    <property type="entry name" value="ABC_TRANSPORTER_1"/>
    <property type="match status" value="1"/>
</dbReference>
<dbReference type="GO" id="GO:0016887">
    <property type="term" value="F:ATP hydrolysis activity"/>
    <property type="evidence" value="ECO:0007669"/>
    <property type="project" value="InterPro"/>
</dbReference>
<dbReference type="Pfam" id="PF12698">
    <property type="entry name" value="ABC2_membrane_3"/>
    <property type="match status" value="1"/>
</dbReference>
<evidence type="ECO:0000256" key="12">
    <source>
        <dbReference type="SAM" id="Phobius"/>
    </source>
</evidence>
<sequence length="1217" mass="136627">MVDPGLDHASFWTQADALLRKNLTFQKRNKKSNIQLIFFPLVFCSLIAGIQYGVDKASMMFHDSPEPCDPTSDNGSSCPVPEVPESPPLLQIPLPDYRAVKTDLISFTDLPNESCRRTKSCPAAILITGNNKSIGEVLAGNMFTSVPELSNGTGLAINVLGTSFEPRYTVSSYTISYYVQCQCTSINIDATEKDPSCVEGLCLWRNSSSMINYELYEGYQAGSSRKMINEFVAAYDFLNSDRNTFNVNIWYNATYKDAADKFLRVPRSLNLVSNSYLHFLRGRGTQMIFEFFKDMPRIETLNSLDIGSLIGSLFFVWIVLLLFPVILTSLVYEKQQRLRIMMKMHGLGDGPYWLIYYVYFLCISSMYMLFVIIFGSVVGLSIFKLNAYSIQFVFYFMYLNLQISFGFLVAAFFSNVKTASVVGYIYVFGTGFLGFVFKSFLQDSSFPRGWIIVMELYPGFSLFRGLYEFIEYADSDGGMRWDHYFFSENGMKEVLVLMFLEWFFVLYVALVVDHVVSSGSGVRSSLFFFLNSQKKSVVSTQSLNLIRKESKPLSPMEKADIIQEREKVEHLLQEPNQNYAIICNNLRKVYPPRDESPSKVAVRGLFLALPQGECFGMLGPNGAGKTSFISMMIGLTKPTDGTAFVHGLDIRTSMNGIYMNMGPTLGNLNRKRTLTILWQNQEPQRSCINTIDESLKSLNLFDGGTADKQAWQYSGGMKRRLSVAISLIGDPKVVYMDEPSTGLDPASRNSLWKVVKRAKQDRAIILTTHSMEEADILCDRLGFFVDGSLQCIGNPKELKARYGGSYVFTISTSSEHEEEVESLVQNLSPNSSKVYQLSGTQKFELPKNGVNIADVFQAVEQAKKSNYRYGEKLDIGALNPPKTFCIADLGCSVGPNTFAAVENIIEAVKSKYQSQSLSSQIPEFQVLFNDHVSNDFNILFTSLPHDKQYYAAGLPGSFYGRSFPEASLHFVHSSTSLHWLSRVPKEVMKKDSLAWNKGRIHYANSGHQVIQAYKAQHECDMGRFLGARAHEIVYGGLMVLSFPFNPNGLHPSQCLSNLSFDLLGSSLMELARKGKVSEEKVDCFNLPIYFMCPKELEAAVERNGCFRIERMESLSRPELVNGNAPTAIQLAAHVRASTEGLIKQQFGDEDIMDVLFDCWRLITKEIVKTKLSGRLTFPISVKQPGDMREGLGIALLKASPLEVVLAPHLPLQLYECL</sequence>
<feature type="transmembrane region" description="Helical" evidence="12">
    <location>
        <begin position="36"/>
        <end position="54"/>
    </location>
</feature>
<dbReference type="InterPro" id="IPR003593">
    <property type="entry name" value="AAA+_ATPase"/>
</dbReference>
<dbReference type="GO" id="GO:0046872">
    <property type="term" value="F:metal ion binding"/>
    <property type="evidence" value="ECO:0007669"/>
    <property type="project" value="UniProtKB-KW"/>
</dbReference>
<evidence type="ECO:0000256" key="4">
    <source>
        <dbReference type="ARBA" id="ARBA00022679"/>
    </source>
</evidence>
<dbReference type="Gene3D" id="3.40.50.150">
    <property type="entry name" value="Vaccinia Virus protein VP39"/>
    <property type="match status" value="1"/>
</dbReference>
<feature type="transmembrane region" description="Helical" evidence="12">
    <location>
        <begin position="421"/>
        <end position="441"/>
    </location>
</feature>
<dbReference type="OrthoDB" id="8061355at2759"/>
<feature type="domain" description="ABC transporter" evidence="13">
    <location>
        <begin position="581"/>
        <end position="811"/>
    </location>
</feature>
<dbReference type="InterPro" id="IPR042086">
    <property type="entry name" value="MeTrfase_capping"/>
</dbReference>
<dbReference type="Gene3D" id="1.10.1200.270">
    <property type="entry name" value="Methyltransferase, alpha-helical capping domain"/>
    <property type="match status" value="1"/>
</dbReference>
<evidence type="ECO:0000313" key="15">
    <source>
        <dbReference type="Proteomes" id="UP000796880"/>
    </source>
</evidence>
<keyword evidence="11 12" id="KW-0472">Membrane</keyword>
<dbReference type="InterPro" id="IPR005299">
    <property type="entry name" value="MeTrfase_7"/>
</dbReference>
<evidence type="ECO:0000256" key="7">
    <source>
        <dbReference type="ARBA" id="ARBA00022741"/>
    </source>
</evidence>
<dbReference type="SUPFAM" id="SSF53335">
    <property type="entry name" value="S-adenosyl-L-methionine-dependent methyltransferases"/>
    <property type="match status" value="1"/>
</dbReference>
<dbReference type="CDD" id="cd03263">
    <property type="entry name" value="ABC_subfamily_A"/>
    <property type="match status" value="1"/>
</dbReference>
<keyword evidence="9" id="KW-0460">Magnesium</keyword>
<evidence type="ECO:0000256" key="5">
    <source>
        <dbReference type="ARBA" id="ARBA00022692"/>
    </source>
</evidence>
<keyword evidence="10 12" id="KW-1133">Transmembrane helix</keyword>
<name>A0A8K0GTG7_9ROSA</name>
<dbReference type="Gene3D" id="3.40.50.300">
    <property type="entry name" value="P-loop containing nucleotide triphosphate hydrolases"/>
    <property type="match status" value="1"/>
</dbReference>
<dbReference type="InterPro" id="IPR013525">
    <property type="entry name" value="ABC2_TM"/>
</dbReference>
<dbReference type="PANTHER" id="PTHR19229">
    <property type="entry name" value="ATP-BINDING CASSETTE TRANSPORTER SUBFAMILY A ABCA"/>
    <property type="match status" value="1"/>
</dbReference>
<dbReference type="GO" id="GO:0005319">
    <property type="term" value="F:lipid transporter activity"/>
    <property type="evidence" value="ECO:0007669"/>
    <property type="project" value="TreeGrafter"/>
</dbReference>
<feature type="transmembrane region" description="Helical" evidence="12">
    <location>
        <begin position="309"/>
        <end position="332"/>
    </location>
</feature>
<dbReference type="InterPro" id="IPR027417">
    <property type="entry name" value="P-loop_NTPase"/>
</dbReference>
<feature type="transmembrane region" description="Helical" evidence="12">
    <location>
        <begin position="494"/>
        <end position="516"/>
    </location>
</feature>
<dbReference type="Pfam" id="PF00005">
    <property type="entry name" value="ABC_tran"/>
    <property type="match status" value="1"/>
</dbReference>
<organism evidence="14 15">
    <name type="scientific">Rhamnella rubrinervis</name>
    <dbReference type="NCBI Taxonomy" id="2594499"/>
    <lineage>
        <taxon>Eukaryota</taxon>
        <taxon>Viridiplantae</taxon>
        <taxon>Streptophyta</taxon>
        <taxon>Embryophyta</taxon>
        <taxon>Tracheophyta</taxon>
        <taxon>Spermatophyta</taxon>
        <taxon>Magnoliopsida</taxon>
        <taxon>eudicotyledons</taxon>
        <taxon>Gunneridae</taxon>
        <taxon>Pentapetalae</taxon>
        <taxon>rosids</taxon>
        <taxon>fabids</taxon>
        <taxon>Rosales</taxon>
        <taxon>Rhamnaceae</taxon>
        <taxon>rhamnoid group</taxon>
        <taxon>Rhamneae</taxon>
        <taxon>Rhamnella</taxon>
    </lineage>
</organism>
<dbReference type="Proteomes" id="UP000796880">
    <property type="component" value="Unassembled WGS sequence"/>
</dbReference>
<dbReference type="Pfam" id="PF24526">
    <property type="entry name" value="ABCA12_C"/>
    <property type="match status" value="1"/>
</dbReference>
<comment type="caution">
    <text evidence="14">The sequence shown here is derived from an EMBL/GenBank/DDBJ whole genome shotgun (WGS) entry which is preliminary data.</text>
</comment>
<dbReference type="InterPro" id="IPR029063">
    <property type="entry name" value="SAM-dependent_MTases_sf"/>
</dbReference>
<evidence type="ECO:0000256" key="6">
    <source>
        <dbReference type="ARBA" id="ARBA00022723"/>
    </source>
</evidence>
<evidence type="ECO:0000259" key="13">
    <source>
        <dbReference type="PROSITE" id="PS50893"/>
    </source>
</evidence>
<dbReference type="InterPro" id="IPR017871">
    <property type="entry name" value="ABC_transporter-like_CS"/>
</dbReference>
<evidence type="ECO:0000256" key="3">
    <source>
        <dbReference type="ARBA" id="ARBA00022603"/>
    </source>
</evidence>
<keyword evidence="7" id="KW-0547">Nucleotide-binding</keyword>
<feature type="transmembrane region" description="Helical" evidence="12">
    <location>
        <begin position="353"/>
        <end position="380"/>
    </location>
</feature>
<dbReference type="AlphaFoldDB" id="A0A8K0GTG7"/>
<evidence type="ECO:0000256" key="10">
    <source>
        <dbReference type="ARBA" id="ARBA00022989"/>
    </source>
</evidence>
<comment type="similarity">
    <text evidence="2">Belongs to the ABC transporter superfamily. ABCA family. CPR flippase (TC 3.A.1.211) subfamily.</text>
</comment>
<evidence type="ECO:0000256" key="2">
    <source>
        <dbReference type="ARBA" id="ARBA00008526"/>
    </source>
</evidence>
<dbReference type="GO" id="GO:0005524">
    <property type="term" value="F:ATP binding"/>
    <property type="evidence" value="ECO:0007669"/>
    <property type="project" value="UniProtKB-KW"/>
</dbReference>
<dbReference type="SUPFAM" id="SSF52540">
    <property type="entry name" value="P-loop containing nucleoside triphosphate hydrolases"/>
    <property type="match status" value="1"/>
</dbReference>
<dbReference type="PROSITE" id="PS50893">
    <property type="entry name" value="ABC_TRANSPORTER_2"/>
    <property type="match status" value="1"/>
</dbReference>
<keyword evidence="15" id="KW-1185">Reference proteome</keyword>
<dbReference type="GO" id="GO:0032259">
    <property type="term" value="P:methylation"/>
    <property type="evidence" value="ECO:0007669"/>
    <property type="project" value="UniProtKB-KW"/>
</dbReference>
<feature type="transmembrane region" description="Helical" evidence="12">
    <location>
        <begin position="392"/>
        <end position="414"/>
    </location>
</feature>
<evidence type="ECO:0000256" key="11">
    <source>
        <dbReference type="ARBA" id="ARBA00023136"/>
    </source>
</evidence>